<dbReference type="InterPro" id="IPR002347">
    <property type="entry name" value="SDR_fam"/>
</dbReference>
<dbReference type="PANTHER" id="PTHR43639:SF1">
    <property type="entry name" value="SHORT-CHAIN DEHYDROGENASE_REDUCTASE FAMILY PROTEIN"/>
    <property type="match status" value="1"/>
</dbReference>
<dbReference type="Proteomes" id="UP001210380">
    <property type="component" value="Unassembled WGS sequence"/>
</dbReference>
<dbReference type="NCBIfam" id="NF005559">
    <property type="entry name" value="PRK07231.1"/>
    <property type="match status" value="1"/>
</dbReference>
<evidence type="ECO:0000256" key="1">
    <source>
        <dbReference type="ARBA" id="ARBA00006484"/>
    </source>
</evidence>
<dbReference type="PANTHER" id="PTHR43639">
    <property type="entry name" value="OXIDOREDUCTASE, SHORT-CHAIN DEHYDROGENASE/REDUCTASE FAMILY (AFU_ORTHOLOGUE AFUA_5G02870)"/>
    <property type="match status" value="1"/>
</dbReference>
<evidence type="ECO:0000313" key="4">
    <source>
        <dbReference type="Proteomes" id="UP001210380"/>
    </source>
</evidence>
<accession>A0ABT4UWU5</accession>
<dbReference type="GO" id="GO:0047936">
    <property type="term" value="F:glucose 1-dehydrogenase [NAD(P)+] activity"/>
    <property type="evidence" value="ECO:0007669"/>
    <property type="project" value="UniProtKB-EC"/>
</dbReference>
<dbReference type="PRINTS" id="PR00081">
    <property type="entry name" value="GDHRDH"/>
</dbReference>
<dbReference type="CDD" id="cd05233">
    <property type="entry name" value="SDR_c"/>
    <property type="match status" value="1"/>
</dbReference>
<gene>
    <name evidence="3" type="ORF">OU415_09630</name>
</gene>
<dbReference type="RefSeq" id="WP_270948268.1">
    <property type="nucleotide sequence ID" value="NZ_JAQGLA010000010.1"/>
</dbReference>
<sequence length="257" mass="26676">MGRLDGKVAVVTGGSEGIGAATARRFASEGATVFVTGRRQAELDTTVNEINAQHIGGHAIAVRSDVSSPADLDRLYARVREYSDRIDVLFANAGTAELARLEDITEEHFDRLFGINVKGLLFTVQKALPLLADGASVILPCSIAASKGVAATSVYNATKAAIRNFARTWAAELAGRGIRVNAVSPGPIETPGFSGLFGGVTDAAQATDLRDALLNGMPLSRIGDPDEVAAAVVFLATDASSFTTGSELFVDGGLAQV</sequence>
<dbReference type="EC" id="1.1.1.47" evidence="3"/>
<dbReference type="Gene3D" id="3.40.50.720">
    <property type="entry name" value="NAD(P)-binding Rossmann-like Domain"/>
    <property type="match status" value="1"/>
</dbReference>
<keyword evidence="2 3" id="KW-0560">Oxidoreductase</keyword>
<name>A0ABT4UWU5_9PSEU</name>
<keyword evidence="4" id="KW-1185">Reference proteome</keyword>
<dbReference type="InterPro" id="IPR020904">
    <property type="entry name" value="Sc_DH/Rdtase_CS"/>
</dbReference>
<comment type="caution">
    <text evidence="3">The sequence shown here is derived from an EMBL/GenBank/DDBJ whole genome shotgun (WGS) entry which is preliminary data.</text>
</comment>
<reference evidence="3 4" key="1">
    <citation type="submission" date="2022-11" db="EMBL/GenBank/DDBJ databases">
        <title>Draft genome sequence of Saccharopolyspora sp. WRP15-2 isolated from rhizosphere soils of wild rice in Thailand.</title>
        <authorList>
            <person name="Duangmal K."/>
            <person name="Kammanee S."/>
            <person name="Muangham S."/>
        </authorList>
    </citation>
    <scope>NUCLEOTIDE SEQUENCE [LARGE SCALE GENOMIC DNA]</scope>
    <source>
        <strain evidence="3 4">WRP15-2</strain>
    </source>
</reference>
<evidence type="ECO:0000313" key="3">
    <source>
        <dbReference type="EMBL" id="MDA3625696.1"/>
    </source>
</evidence>
<proteinExistence type="inferred from homology"/>
<protein>
    <submittedName>
        <fullName evidence="3">Glucose 1-dehydrogenase</fullName>
        <ecNumber evidence="3">1.1.1.47</ecNumber>
    </submittedName>
</protein>
<dbReference type="EMBL" id="JAQGLA010000010">
    <property type="protein sequence ID" value="MDA3625696.1"/>
    <property type="molecule type" value="Genomic_DNA"/>
</dbReference>
<comment type="similarity">
    <text evidence="1">Belongs to the short-chain dehydrogenases/reductases (SDR) family.</text>
</comment>
<dbReference type="SUPFAM" id="SSF51735">
    <property type="entry name" value="NAD(P)-binding Rossmann-fold domains"/>
    <property type="match status" value="1"/>
</dbReference>
<dbReference type="InterPro" id="IPR036291">
    <property type="entry name" value="NAD(P)-bd_dom_sf"/>
</dbReference>
<dbReference type="PROSITE" id="PS00061">
    <property type="entry name" value="ADH_SHORT"/>
    <property type="match status" value="1"/>
</dbReference>
<dbReference type="Pfam" id="PF13561">
    <property type="entry name" value="adh_short_C2"/>
    <property type="match status" value="1"/>
</dbReference>
<evidence type="ECO:0000256" key="2">
    <source>
        <dbReference type="ARBA" id="ARBA00023002"/>
    </source>
</evidence>
<organism evidence="3 4">
    <name type="scientific">Saccharopolyspora oryzae</name>
    <dbReference type="NCBI Taxonomy" id="2997343"/>
    <lineage>
        <taxon>Bacteria</taxon>
        <taxon>Bacillati</taxon>
        <taxon>Actinomycetota</taxon>
        <taxon>Actinomycetes</taxon>
        <taxon>Pseudonocardiales</taxon>
        <taxon>Pseudonocardiaceae</taxon>
        <taxon>Saccharopolyspora</taxon>
    </lineage>
</organism>